<organism evidence="1 2">
    <name type="scientific">Microbaculum marinum</name>
    <dbReference type="NCBI Taxonomy" id="1764581"/>
    <lineage>
        <taxon>Bacteria</taxon>
        <taxon>Pseudomonadati</taxon>
        <taxon>Pseudomonadota</taxon>
        <taxon>Alphaproteobacteria</taxon>
        <taxon>Hyphomicrobiales</taxon>
        <taxon>Tepidamorphaceae</taxon>
        <taxon>Microbaculum</taxon>
    </lineage>
</organism>
<sequence length="77" mass="8675">RLLADLVGRRRQIVAMIVAERQREHAAPPRVKTSIARLVKALTRELASLDRNIDEAIEFAEGPDQRYLAVTGALPDW</sequence>
<name>A0AAW9RR64_9HYPH</name>
<accession>A0AAW9RR64</accession>
<reference evidence="1 2" key="1">
    <citation type="submission" date="2024-02" db="EMBL/GenBank/DDBJ databases">
        <title>Genome analysis and characterization of Microbaculum marinisediminis sp. nov., isolated from marine sediment.</title>
        <authorList>
            <person name="Du Z.-J."/>
            <person name="Ye Y.-Q."/>
            <person name="Zhang Z.-R."/>
            <person name="Yuan S.-M."/>
            <person name="Zhang X.-Y."/>
        </authorList>
    </citation>
    <scope>NUCLEOTIDE SEQUENCE [LARGE SCALE GENOMIC DNA]</scope>
    <source>
        <strain evidence="1 2">SDUM1044001</strain>
    </source>
</reference>
<keyword evidence="2" id="KW-1185">Reference proteome</keyword>
<evidence type="ECO:0000313" key="1">
    <source>
        <dbReference type="EMBL" id="MEJ8572752.1"/>
    </source>
</evidence>
<evidence type="ECO:0000313" key="2">
    <source>
        <dbReference type="Proteomes" id="UP001378188"/>
    </source>
</evidence>
<evidence type="ECO:0008006" key="3">
    <source>
        <dbReference type="Google" id="ProtNLM"/>
    </source>
</evidence>
<feature type="non-terminal residue" evidence="1">
    <location>
        <position position="1"/>
    </location>
</feature>
<dbReference type="Proteomes" id="UP001378188">
    <property type="component" value="Unassembled WGS sequence"/>
</dbReference>
<protein>
    <recommendedName>
        <fullName evidence="3">Transposase</fullName>
    </recommendedName>
</protein>
<proteinExistence type="predicted"/>
<comment type="caution">
    <text evidence="1">The sequence shown here is derived from an EMBL/GenBank/DDBJ whole genome shotgun (WGS) entry which is preliminary data.</text>
</comment>
<dbReference type="AlphaFoldDB" id="A0AAW9RR64"/>
<gene>
    <name evidence="1" type="ORF">V3328_14770</name>
</gene>
<dbReference type="EMBL" id="JAZHOF010000005">
    <property type="protein sequence ID" value="MEJ8572752.1"/>
    <property type="molecule type" value="Genomic_DNA"/>
</dbReference>